<dbReference type="Gene3D" id="3.90.1720.10">
    <property type="entry name" value="endopeptidase domain like (from Nostoc punctiforme)"/>
    <property type="match status" value="1"/>
</dbReference>
<name>A0A919EQ10_9GAMM</name>
<proteinExistence type="predicted"/>
<evidence type="ECO:0000313" key="2">
    <source>
        <dbReference type="Proteomes" id="UP000623842"/>
    </source>
</evidence>
<evidence type="ECO:0000313" key="1">
    <source>
        <dbReference type="EMBL" id="GHG08411.1"/>
    </source>
</evidence>
<dbReference type="Proteomes" id="UP000623842">
    <property type="component" value="Unassembled WGS sequence"/>
</dbReference>
<comment type="caution">
    <text evidence="1">The sequence shown here is derived from an EMBL/GenBank/DDBJ whole genome shotgun (WGS) entry which is preliminary data.</text>
</comment>
<protein>
    <recommendedName>
        <fullName evidence="3">LRAT domain-containing protein</fullName>
    </recommendedName>
</protein>
<dbReference type="AlphaFoldDB" id="A0A919EQ10"/>
<organism evidence="1 2">
    <name type="scientific">Thalassotalea marina</name>
    <dbReference type="NCBI Taxonomy" id="1673741"/>
    <lineage>
        <taxon>Bacteria</taxon>
        <taxon>Pseudomonadati</taxon>
        <taxon>Pseudomonadota</taxon>
        <taxon>Gammaproteobacteria</taxon>
        <taxon>Alteromonadales</taxon>
        <taxon>Colwelliaceae</taxon>
        <taxon>Thalassotalea</taxon>
    </lineage>
</organism>
<dbReference type="EMBL" id="BNCK01000018">
    <property type="protein sequence ID" value="GHG08411.1"/>
    <property type="molecule type" value="Genomic_DNA"/>
</dbReference>
<gene>
    <name evidence="1" type="ORF">GCM10017161_42730</name>
</gene>
<accession>A0A919EQ10</accession>
<sequence>MPLPLVWLGAAAVSALAVKELADDRKKQQQSRRRYPRAQSLADIGRHDSPIAIYPTDMFKTEQMVEPKVGSIVCCGIGGLLDHSGIWIGENTIVELNGEGLIKPISVERFTKERSGKHIFVACDSLAKPLASEQAAQRAISQIYQYRDYHLIENNCHQFIWQCFQPNDARITTFKSLNIKLAQLFNRVIYWDLYKTTS</sequence>
<reference evidence="1" key="2">
    <citation type="submission" date="2020-09" db="EMBL/GenBank/DDBJ databases">
        <authorList>
            <person name="Sun Q."/>
            <person name="Kim S."/>
        </authorList>
    </citation>
    <scope>NUCLEOTIDE SEQUENCE</scope>
    <source>
        <strain evidence="1">KCTC 42731</strain>
    </source>
</reference>
<keyword evidence="2" id="KW-1185">Reference proteome</keyword>
<dbReference type="RefSeq" id="WP_189774996.1">
    <property type="nucleotide sequence ID" value="NZ_BNCK01000018.1"/>
</dbReference>
<reference evidence="1" key="1">
    <citation type="journal article" date="2014" name="Int. J. Syst. Evol. Microbiol.">
        <title>Complete genome sequence of Corynebacterium casei LMG S-19264T (=DSM 44701T), isolated from a smear-ripened cheese.</title>
        <authorList>
            <consortium name="US DOE Joint Genome Institute (JGI-PGF)"/>
            <person name="Walter F."/>
            <person name="Albersmeier A."/>
            <person name="Kalinowski J."/>
            <person name="Ruckert C."/>
        </authorList>
    </citation>
    <scope>NUCLEOTIDE SEQUENCE</scope>
    <source>
        <strain evidence="1">KCTC 42731</strain>
    </source>
</reference>
<evidence type="ECO:0008006" key="3">
    <source>
        <dbReference type="Google" id="ProtNLM"/>
    </source>
</evidence>